<gene>
    <name evidence="2" type="ORF">SAMN05421773_107142</name>
</gene>
<dbReference type="EMBL" id="FOLM01000007">
    <property type="protein sequence ID" value="SFC90402.1"/>
    <property type="molecule type" value="Genomic_DNA"/>
</dbReference>
<dbReference type="RefSeq" id="WP_139238335.1">
    <property type="nucleotide sequence ID" value="NZ_FOLM01000007.1"/>
</dbReference>
<keyword evidence="3" id="KW-1185">Reference proteome</keyword>
<accession>A0A1I1MZT5</accession>
<feature type="region of interest" description="Disordered" evidence="1">
    <location>
        <begin position="235"/>
        <end position="263"/>
    </location>
</feature>
<dbReference type="AlphaFoldDB" id="A0A1I1MZT5"/>
<dbReference type="Proteomes" id="UP000199207">
    <property type="component" value="Unassembled WGS sequence"/>
</dbReference>
<sequence length="263" mass="29098">MGARSLTARQVAAARRAYRARRATVRQLAERYNVAVATMRHAINGGTWRHITNPPPVPGHPPRNQALTADMVRRARTRAAGGETIADLAREMGVRHDVVAHAVYGLTWKRITDPPPLPRPAPVNPSDVPSSRRHADALATLRAQRAADPDDWEPGEYEAARDKIRTDQADARARLEAARAALTAPTREDFAPAVLAAAQVWDRMDGSRRNRLLRELVHRIVVGRDADGQPVIEVHPQWEPDPWAGLPASPVLGSRRPRPDRTK</sequence>
<evidence type="ECO:0000313" key="2">
    <source>
        <dbReference type="EMBL" id="SFC90402.1"/>
    </source>
</evidence>
<feature type="compositionally biased region" description="Pro residues" evidence="1">
    <location>
        <begin position="113"/>
        <end position="123"/>
    </location>
</feature>
<name>A0A1I1MZT5_9ACTN</name>
<protein>
    <recommendedName>
        <fullName evidence="4">Helix-turn-helix domain-containing protein</fullName>
    </recommendedName>
</protein>
<evidence type="ECO:0000256" key="1">
    <source>
        <dbReference type="SAM" id="MobiDB-lite"/>
    </source>
</evidence>
<evidence type="ECO:0000313" key="3">
    <source>
        <dbReference type="Proteomes" id="UP000199207"/>
    </source>
</evidence>
<evidence type="ECO:0008006" key="4">
    <source>
        <dbReference type="Google" id="ProtNLM"/>
    </source>
</evidence>
<reference evidence="2 3" key="1">
    <citation type="submission" date="2016-10" db="EMBL/GenBank/DDBJ databases">
        <authorList>
            <person name="de Groot N.N."/>
        </authorList>
    </citation>
    <scope>NUCLEOTIDE SEQUENCE [LARGE SCALE GENOMIC DNA]</scope>
    <source>
        <strain evidence="2 3">CGMCC 4.5739</strain>
    </source>
</reference>
<dbReference type="OrthoDB" id="4500247at2"/>
<feature type="region of interest" description="Disordered" evidence="1">
    <location>
        <begin position="113"/>
        <end position="135"/>
    </location>
</feature>
<proteinExistence type="predicted"/>
<organism evidence="2 3">
    <name type="scientific">Streptomyces aidingensis</name>
    <dbReference type="NCBI Taxonomy" id="910347"/>
    <lineage>
        <taxon>Bacteria</taxon>
        <taxon>Bacillati</taxon>
        <taxon>Actinomycetota</taxon>
        <taxon>Actinomycetes</taxon>
        <taxon>Kitasatosporales</taxon>
        <taxon>Streptomycetaceae</taxon>
        <taxon>Streptomyces</taxon>
    </lineage>
</organism>